<evidence type="ECO:0000259" key="2">
    <source>
        <dbReference type="Pfam" id="PF04892"/>
    </source>
</evidence>
<dbReference type="PANTHER" id="PTHR36834:SF1">
    <property type="entry name" value="INTEGRAL MEMBRANE PROTEIN"/>
    <property type="match status" value="1"/>
</dbReference>
<dbReference type="Pfam" id="PF04892">
    <property type="entry name" value="VanZ"/>
    <property type="match status" value="1"/>
</dbReference>
<keyword evidence="1" id="KW-1133">Transmembrane helix</keyword>
<evidence type="ECO:0000256" key="1">
    <source>
        <dbReference type="SAM" id="Phobius"/>
    </source>
</evidence>
<feature type="transmembrane region" description="Helical" evidence="1">
    <location>
        <begin position="70"/>
        <end position="89"/>
    </location>
</feature>
<dbReference type="PANTHER" id="PTHR36834">
    <property type="entry name" value="MEMBRANE PROTEIN-RELATED"/>
    <property type="match status" value="1"/>
</dbReference>
<protein>
    <submittedName>
        <fullName evidence="3">VanZ family protein</fullName>
    </submittedName>
</protein>
<name>A0A9E7DIV9_9FIRM</name>
<evidence type="ECO:0000313" key="3">
    <source>
        <dbReference type="EMBL" id="UQK58800.1"/>
    </source>
</evidence>
<keyword evidence="1" id="KW-0472">Membrane</keyword>
<dbReference type="KEGG" id="fms:M1R53_06070"/>
<dbReference type="Proteomes" id="UP000831151">
    <property type="component" value="Chromosome"/>
</dbReference>
<feature type="domain" description="VanZ-like" evidence="2">
    <location>
        <begin position="11"/>
        <end position="144"/>
    </location>
</feature>
<feature type="transmembrane region" description="Helical" evidence="1">
    <location>
        <begin position="7"/>
        <end position="26"/>
    </location>
</feature>
<feature type="transmembrane region" description="Helical" evidence="1">
    <location>
        <begin position="128"/>
        <end position="145"/>
    </location>
</feature>
<sequence>MKNKKLIKILFSIYILFLILFVVLKFDGSFERIISLHNSIIENEKDVLRNINLIPFRTMSPYLKNITETYAFKNIAANIVIFIPLGFFISNKNPKNVFKALIICLGVILSIELIQLFFKIGFFDVDDIILNFIGSLLGVFMSLFVRKM</sequence>
<dbReference type="InterPro" id="IPR006976">
    <property type="entry name" value="VanZ-like"/>
</dbReference>
<keyword evidence="4" id="KW-1185">Reference proteome</keyword>
<feature type="transmembrane region" description="Helical" evidence="1">
    <location>
        <begin position="101"/>
        <end position="122"/>
    </location>
</feature>
<organism evidence="3 4">
    <name type="scientific">Fenollaria massiliensis</name>
    <dbReference type="NCBI Taxonomy" id="938288"/>
    <lineage>
        <taxon>Bacteria</taxon>
        <taxon>Bacillati</taxon>
        <taxon>Bacillota</taxon>
        <taxon>Clostridia</taxon>
        <taxon>Eubacteriales</taxon>
        <taxon>Fenollaria</taxon>
    </lineage>
</organism>
<dbReference type="EMBL" id="CP096649">
    <property type="protein sequence ID" value="UQK58800.1"/>
    <property type="molecule type" value="Genomic_DNA"/>
</dbReference>
<accession>A0A9E7DIV9</accession>
<gene>
    <name evidence="3" type="ORF">M1R53_06070</name>
</gene>
<dbReference type="InterPro" id="IPR053150">
    <property type="entry name" value="Teicoplanin_resist-assoc"/>
</dbReference>
<dbReference type="AlphaFoldDB" id="A0A9E7DIV9"/>
<reference evidence="3" key="1">
    <citation type="submission" date="2022-04" db="EMBL/GenBank/DDBJ databases">
        <title>Complete genome sequences of Ezakiella coagulans and Fenollaria massiliensis.</title>
        <authorList>
            <person name="France M.T."/>
            <person name="Clifford J."/>
            <person name="Narina S."/>
            <person name="Rutt L."/>
            <person name="Ravel J."/>
        </authorList>
    </citation>
    <scope>NUCLEOTIDE SEQUENCE</scope>
    <source>
        <strain evidence="3">C0061C2</strain>
    </source>
</reference>
<proteinExistence type="predicted"/>
<keyword evidence="1" id="KW-0812">Transmembrane</keyword>
<evidence type="ECO:0000313" key="4">
    <source>
        <dbReference type="Proteomes" id="UP000831151"/>
    </source>
</evidence>
<dbReference type="RefSeq" id="WP_249242363.1">
    <property type="nucleotide sequence ID" value="NZ_CP096649.1"/>
</dbReference>